<gene>
    <name evidence="1" type="ORF">WR25_22878</name>
</gene>
<evidence type="ECO:0000313" key="1">
    <source>
        <dbReference type="EMBL" id="PAV70848.1"/>
    </source>
</evidence>
<protein>
    <submittedName>
        <fullName evidence="1">Uncharacterized protein</fullName>
    </submittedName>
</protein>
<accession>A0A2A2KAB4</accession>
<reference evidence="1 2" key="1">
    <citation type="journal article" date="2017" name="Curr. Biol.">
        <title>Genome architecture and evolution of a unichromosomal asexual nematode.</title>
        <authorList>
            <person name="Fradin H."/>
            <person name="Zegar C."/>
            <person name="Gutwein M."/>
            <person name="Lucas J."/>
            <person name="Kovtun M."/>
            <person name="Corcoran D."/>
            <person name="Baugh L.R."/>
            <person name="Kiontke K."/>
            <person name="Gunsalus K."/>
            <person name="Fitch D.H."/>
            <person name="Piano F."/>
        </authorList>
    </citation>
    <scope>NUCLEOTIDE SEQUENCE [LARGE SCALE GENOMIC DNA]</scope>
    <source>
        <strain evidence="1">PF1309</strain>
    </source>
</reference>
<dbReference type="EMBL" id="LIAE01009194">
    <property type="protein sequence ID" value="PAV70848.1"/>
    <property type="molecule type" value="Genomic_DNA"/>
</dbReference>
<sequence>MGRCRSWRHLAARPPAHRAVVGVVDGQAEPAIAIWLAGLPVAAMRLIGCEVPISDLLRCVGLQVEHDELQAMLRDPGLALIAVALVEVGQVGMLEHSVLVAHDRRSLDQLDFFRHDDSLAAISRQ</sequence>
<comment type="caution">
    <text evidence="1">The sequence shown here is derived from an EMBL/GenBank/DDBJ whole genome shotgun (WGS) entry which is preliminary data.</text>
</comment>
<dbReference type="AlphaFoldDB" id="A0A2A2KAB4"/>
<keyword evidence="2" id="KW-1185">Reference proteome</keyword>
<proteinExistence type="predicted"/>
<dbReference type="Proteomes" id="UP000218231">
    <property type="component" value="Unassembled WGS sequence"/>
</dbReference>
<organism evidence="1 2">
    <name type="scientific">Diploscapter pachys</name>
    <dbReference type="NCBI Taxonomy" id="2018661"/>
    <lineage>
        <taxon>Eukaryota</taxon>
        <taxon>Metazoa</taxon>
        <taxon>Ecdysozoa</taxon>
        <taxon>Nematoda</taxon>
        <taxon>Chromadorea</taxon>
        <taxon>Rhabditida</taxon>
        <taxon>Rhabditina</taxon>
        <taxon>Rhabditomorpha</taxon>
        <taxon>Rhabditoidea</taxon>
        <taxon>Rhabditidae</taxon>
        <taxon>Diploscapter</taxon>
    </lineage>
</organism>
<evidence type="ECO:0000313" key="2">
    <source>
        <dbReference type="Proteomes" id="UP000218231"/>
    </source>
</evidence>
<name>A0A2A2KAB4_9BILA</name>